<comment type="similarity">
    <text evidence="1">Belongs to the short-chain dehydrogenases/reductases (SDR) family.</text>
</comment>
<evidence type="ECO:0000313" key="4">
    <source>
        <dbReference type="EMBL" id="EKD14332.1"/>
    </source>
</evidence>
<dbReference type="InterPro" id="IPR057571">
    <property type="entry name" value="SDR_PhqE-like"/>
</dbReference>
<proteinExistence type="inferred from homology"/>
<dbReference type="OrthoDB" id="294295at2759"/>
<dbReference type="GeneID" id="18763497"/>
<dbReference type="Proteomes" id="UP000006753">
    <property type="component" value="Unassembled WGS sequence"/>
</dbReference>
<organism evidence="4 5">
    <name type="scientific">Marssonina brunnea f. sp. multigermtubi (strain MB_m1)</name>
    <name type="common">Marssonina leaf spot fungus</name>
    <dbReference type="NCBI Taxonomy" id="1072389"/>
    <lineage>
        <taxon>Eukaryota</taxon>
        <taxon>Fungi</taxon>
        <taxon>Dikarya</taxon>
        <taxon>Ascomycota</taxon>
        <taxon>Pezizomycotina</taxon>
        <taxon>Leotiomycetes</taxon>
        <taxon>Helotiales</taxon>
        <taxon>Drepanopezizaceae</taxon>
        <taxon>Drepanopeziza</taxon>
    </lineage>
</organism>
<keyword evidence="3" id="KW-0560">Oxidoreductase</keyword>
<sequence>MAPQQKYNKLAGKHVLIIGGTSGIGFAVAEASIESGASVTISSSNSDRVNSGVEKLKNSYHSAQVSGYTCDLSRTTVEQDIEALFKQVGKLDHIVFTAGDALASMSVQDITYEAITRAGQIRFIAPLLVAKVGSKYLNPGPASSIVLTTGGVAETPISNWSVIAGFAAGLHGMTRNLALDLRPIRVNCVSPGPVDTELWKGMSEEQRKKMFENIASEVLTGKVGKPEEVAEAYLWLMKDSNVTGFVASSDSGNKLV</sequence>
<dbReference type="Pfam" id="PF23441">
    <property type="entry name" value="SDR"/>
    <property type="match status" value="1"/>
</dbReference>
<evidence type="ECO:0000256" key="2">
    <source>
        <dbReference type="ARBA" id="ARBA00022857"/>
    </source>
</evidence>
<dbReference type="CDD" id="cd05233">
    <property type="entry name" value="SDR_c"/>
    <property type="match status" value="1"/>
</dbReference>
<dbReference type="Gene3D" id="3.40.50.720">
    <property type="entry name" value="NAD(P)-binding Rossmann-like Domain"/>
    <property type="match status" value="1"/>
</dbReference>
<keyword evidence="5" id="KW-1185">Reference proteome</keyword>
<dbReference type="PANTHER" id="PTHR43477:SF1">
    <property type="entry name" value="DIHYDROANTICAPSIN 7-DEHYDROGENASE"/>
    <property type="match status" value="1"/>
</dbReference>
<dbReference type="RefSeq" id="XP_007295451.1">
    <property type="nucleotide sequence ID" value="XM_007295389.1"/>
</dbReference>
<accession>K1WPN6</accession>
<dbReference type="InParanoid" id="K1WPN6"/>
<protein>
    <submittedName>
        <fullName evidence="4">Short chain dehydrogenase</fullName>
    </submittedName>
</protein>
<dbReference type="InterPro" id="IPR036291">
    <property type="entry name" value="NAD(P)-bd_dom_sf"/>
</dbReference>
<dbReference type="eggNOG" id="KOG0725">
    <property type="taxonomic scope" value="Eukaryota"/>
</dbReference>
<dbReference type="SUPFAM" id="SSF51735">
    <property type="entry name" value="NAD(P)-binding Rossmann-fold domains"/>
    <property type="match status" value="1"/>
</dbReference>
<name>K1WPN6_MARBU</name>
<gene>
    <name evidence="4" type="ORF">MBM_07562</name>
</gene>
<dbReference type="InterPro" id="IPR002347">
    <property type="entry name" value="SDR_fam"/>
</dbReference>
<dbReference type="PANTHER" id="PTHR43477">
    <property type="entry name" value="DIHYDROANTICAPSIN 7-DEHYDROGENASE"/>
    <property type="match status" value="1"/>
</dbReference>
<dbReference type="InterPro" id="IPR051122">
    <property type="entry name" value="SDR_DHRS6-like"/>
</dbReference>
<dbReference type="KEGG" id="mbe:MBM_07562"/>
<dbReference type="OMA" id="HTVLYLM"/>
<evidence type="ECO:0000313" key="5">
    <source>
        <dbReference type="Proteomes" id="UP000006753"/>
    </source>
</evidence>
<dbReference type="AlphaFoldDB" id="K1WPN6"/>
<dbReference type="PRINTS" id="PR00081">
    <property type="entry name" value="GDHRDH"/>
</dbReference>
<evidence type="ECO:0000256" key="1">
    <source>
        <dbReference type="ARBA" id="ARBA00006484"/>
    </source>
</evidence>
<evidence type="ECO:0000256" key="3">
    <source>
        <dbReference type="ARBA" id="ARBA00023002"/>
    </source>
</evidence>
<dbReference type="GO" id="GO:0016491">
    <property type="term" value="F:oxidoreductase activity"/>
    <property type="evidence" value="ECO:0007669"/>
    <property type="project" value="UniProtKB-KW"/>
</dbReference>
<dbReference type="HOGENOM" id="CLU_010194_15_2_1"/>
<reference evidence="4 5" key="1">
    <citation type="journal article" date="2012" name="BMC Genomics">
        <title>Sequencing the genome of Marssonina brunnea reveals fungus-poplar co-evolution.</title>
        <authorList>
            <person name="Zhu S."/>
            <person name="Cao Y.-Z."/>
            <person name="Jiang C."/>
            <person name="Tan B.-Y."/>
            <person name="Wang Z."/>
            <person name="Feng S."/>
            <person name="Zhang L."/>
            <person name="Su X.-H."/>
            <person name="Brejova B."/>
            <person name="Vinar T."/>
            <person name="Xu M."/>
            <person name="Wang M.-X."/>
            <person name="Zhang S.-G."/>
            <person name="Huang M.-R."/>
            <person name="Wu R."/>
            <person name="Zhou Y."/>
        </authorList>
    </citation>
    <scope>NUCLEOTIDE SEQUENCE [LARGE SCALE GENOMIC DNA]</scope>
    <source>
        <strain evidence="4 5">MB_m1</strain>
    </source>
</reference>
<keyword evidence="2" id="KW-0521">NADP</keyword>
<dbReference type="EMBL" id="JH921446">
    <property type="protein sequence ID" value="EKD14332.1"/>
    <property type="molecule type" value="Genomic_DNA"/>
</dbReference>